<dbReference type="EMBL" id="BK014808">
    <property type="protein sequence ID" value="DAD76760.1"/>
    <property type="molecule type" value="Genomic_DNA"/>
</dbReference>
<organism evidence="1">
    <name type="scientific">Myoviridae sp. ctdxI18</name>
    <dbReference type="NCBI Taxonomy" id="2826673"/>
    <lineage>
        <taxon>Viruses</taxon>
        <taxon>Duplodnaviria</taxon>
        <taxon>Heunggongvirae</taxon>
        <taxon>Uroviricota</taxon>
        <taxon>Caudoviricetes</taxon>
    </lineage>
</organism>
<name>A0A8S5M3N5_9CAUD</name>
<reference evidence="1" key="1">
    <citation type="journal article" date="2021" name="Proc. Natl. Acad. Sci. U.S.A.">
        <title>A Catalog of Tens of Thousands of Viruses from Human Metagenomes Reveals Hidden Associations with Chronic Diseases.</title>
        <authorList>
            <person name="Tisza M.J."/>
            <person name="Buck C.B."/>
        </authorList>
    </citation>
    <scope>NUCLEOTIDE SEQUENCE</scope>
    <source>
        <strain evidence="1">CtdxI18</strain>
    </source>
</reference>
<evidence type="ECO:0000313" key="1">
    <source>
        <dbReference type="EMBL" id="DAD76760.1"/>
    </source>
</evidence>
<sequence>MTVNSSSKAKSPPLSGGLFHICFFYLILVKGIDNHCLVVV</sequence>
<protein>
    <submittedName>
        <fullName evidence="1">Uncharacterized protein</fullName>
    </submittedName>
</protein>
<proteinExistence type="predicted"/>
<accession>A0A8S5M3N5</accession>